<evidence type="ECO:0000313" key="12">
    <source>
        <dbReference type="EMBL" id="GMT33103.1"/>
    </source>
</evidence>
<dbReference type="Gene3D" id="2.40.290.10">
    <property type="match status" value="1"/>
</dbReference>
<evidence type="ECO:0000256" key="7">
    <source>
        <dbReference type="ARBA" id="ARBA00023125"/>
    </source>
</evidence>
<dbReference type="AlphaFoldDB" id="A0AAV5WS75"/>
<dbReference type="GO" id="GO:0003690">
    <property type="term" value="F:double-stranded DNA binding"/>
    <property type="evidence" value="ECO:0007669"/>
    <property type="project" value="TreeGrafter"/>
</dbReference>
<dbReference type="GO" id="GO:0016787">
    <property type="term" value="F:hydrolase activity"/>
    <property type="evidence" value="ECO:0007669"/>
    <property type="project" value="UniProtKB-KW"/>
</dbReference>
<dbReference type="GO" id="GO:0042162">
    <property type="term" value="F:telomeric DNA binding"/>
    <property type="evidence" value="ECO:0007669"/>
    <property type="project" value="TreeGrafter"/>
</dbReference>
<dbReference type="GO" id="GO:0043564">
    <property type="term" value="C:Ku70:Ku80 complex"/>
    <property type="evidence" value="ECO:0007669"/>
    <property type="project" value="TreeGrafter"/>
</dbReference>
<dbReference type="GO" id="GO:0006310">
    <property type="term" value="P:DNA recombination"/>
    <property type="evidence" value="ECO:0007669"/>
    <property type="project" value="UniProtKB-KW"/>
</dbReference>
<organism evidence="12 13">
    <name type="scientific">Pristionchus fissidentatus</name>
    <dbReference type="NCBI Taxonomy" id="1538716"/>
    <lineage>
        <taxon>Eukaryota</taxon>
        <taxon>Metazoa</taxon>
        <taxon>Ecdysozoa</taxon>
        <taxon>Nematoda</taxon>
        <taxon>Chromadorea</taxon>
        <taxon>Rhabditida</taxon>
        <taxon>Rhabditina</taxon>
        <taxon>Diplogasteromorpha</taxon>
        <taxon>Diplogasteroidea</taxon>
        <taxon>Neodiplogasteridae</taxon>
        <taxon>Pristionchus</taxon>
    </lineage>
</organism>
<accession>A0AAV5WS75</accession>
<evidence type="ECO:0000256" key="5">
    <source>
        <dbReference type="ARBA" id="ARBA00022806"/>
    </source>
</evidence>
<dbReference type="InterPro" id="IPR016194">
    <property type="entry name" value="SPOC-like_C_dom_sf"/>
</dbReference>
<dbReference type="Proteomes" id="UP001432322">
    <property type="component" value="Unassembled WGS sequence"/>
</dbReference>
<dbReference type="PANTHER" id="PTHR12604">
    <property type="entry name" value="KU AUTOANTIGEN DNA HELICASE"/>
    <property type="match status" value="1"/>
</dbReference>
<evidence type="ECO:0000259" key="11">
    <source>
        <dbReference type="PROSITE" id="PS50234"/>
    </source>
</evidence>
<sequence>PKPKNLHDITCIVVDVGASMTPSQVEEAKNTADWIVSRKIFTNSRDEIRLIVTGSDEKSEDIDKPQVIVHGDTFETAKFDMLRYLDREVKQGNDRATITKAMLSAIDEIKEESHRADVEGRQIVLITSGESGYEATKGDIESILADVKNLGIDVVIIGIDRELIRDGFTVQMVNRLEKETEATVMTFSEALHGISHFARPIKAKRGTPFTLEIAPGVKISVKSYVKTKHNPKGNAVKFVHPDGDNNDVVREKVYVQVNDRAGDERMETEEGEGEEKKERGGVEIVQVERAKLKKGFKFGLTDISLYDEELKEYDGSEFKSGKCLQLVQCTKRSTLNPSHLIGSETRIFLIDERASNSSTNFFLSFARSCLQEDTVVVVRYAYNIASAPHLLALFPYEEESGNMAFAGVRLAFYEDVRPLQFPPLEDGASKPTSHQLKLVDDLIDGMQLTAEDGTDIDSELILQPSYQRVCSAARERAMNREIEEEDGGEKYLQTLRPNEEMMKRMAATIEKMKNEERGFELIKKEKVKRPRIEIMPENIDDLLEEIEKNRAAEVVSQVEEKVEMKPTKKLQFKDKALMMITREDLYSLRIQVDTVLEAAEDDTAFYPKVSTMLSHLREGATKDSILSQLFDEILADIRESYPEFTQWMTEQSDPLLPLFKSDVDSFIPIAPTSVNSSIVEENDDVIWIY</sequence>
<reference evidence="12" key="1">
    <citation type="submission" date="2023-10" db="EMBL/GenBank/DDBJ databases">
        <title>Genome assembly of Pristionchus species.</title>
        <authorList>
            <person name="Yoshida K."/>
            <person name="Sommer R.J."/>
        </authorList>
    </citation>
    <scope>NUCLEOTIDE SEQUENCE</scope>
    <source>
        <strain evidence="12">RS5133</strain>
    </source>
</reference>
<keyword evidence="4" id="KW-0378">Hydrolase</keyword>
<evidence type="ECO:0000256" key="8">
    <source>
        <dbReference type="ARBA" id="ARBA00023172"/>
    </source>
</evidence>
<dbReference type="SUPFAM" id="SSF53300">
    <property type="entry name" value="vWA-like"/>
    <property type="match status" value="1"/>
</dbReference>
<dbReference type="Gene3D" id="1.10.1600.10">
    <property type="match status" value="1"/>
</dbReference>
<dbReference type="GO" id="GO:0005524">
    <property type="term" value="F:ATP binding"/>
    <property type="evidence" value="ECO:0007669"/>
    <property type="project" value="UniProtKB-KW"/>
</dbReference>
<dbReference type="GO" id="GO:0004386">
    <property type="term" value="F:helicase activity"/>
    <property type="evidence" value="ECO:0007669"/>
    <property type="project" value="UniProtKB-KW"/>
</dbReference>
<evidence type="ECO:0000313" key="13">
    <source>
        <dbReference type="Proteomes" id="UP001432322"/>
    </source>
</evidence>
<dbReference type="InterPro" id="IPR002035">
    <property type="entry name" value="VWF_A"/>
</dbReference>
<protein>
    <recommendedName>
        <fullName evidence="11">VWFA domain-containing protein</fullName>
    </recommendedName>
</protein>
<comment type="subcellular location">
    <subcellularLocation>
        <location evidence="1">Nucleus</location>
    </subcellularLocation>
</comment>
<feature type="domain" description="VWFA" evidence="11">
    <location>
        <begin position="9"/>
        <end position="201"/>
    </location>
</feature>
<dbReference type="Pfam" id="PF02735">
    <property type="entry name" value="Ku"/>
    <property type="match status" value="1"/>
</dbReference>
<dbReference type="CDD" id="cd00198">
    <property type="entry name" value="vWFA"/>
    <property type="match status" value="1"/>
</dbReference>
<gene>
    <name evidence="12" type="ORF">PFISCL1PPCAC_24400</name>
</gene>
<dbReference type="SMART" id="SM00559">
    <property type="entry name" value="Ku78"/>
    <property type="match status" value="1"/>
</dbReference>
<dbReference type="InterPro" id="IPR006164">
    <property type="entry name" value="DNA_bd_Ku70/Ku80"/>
</dbReference>
<keyword evidence="8" id="KW-0233">DNA recombination</keyword>
<evidence type="ECO:0000256" key="4">
    <source>
        <dbReference type="ARBA" id="ARBA00022801"/>
    </source>
</evidence>
<evidence type="ECO:0000256" key="6">
    <source>
        <dbReference type="ARBA" id="ARBA00022840"/>
    </source>
</evidence>
<evidence type="ECO:0000256" key="2">
    <source>
        <dbReference type="ARBA" id="ARBA00022741"/>
    </source>
</evidence>
<keyword evidence="9" id="KW-0234">DNA repair</keyword>
<evidence type="ECO:0000256" key="9">
    <source>
        <dbReference type="ARBA" id="ARBA00023204"/>
    </source>
</evidence>
<proteinExistence type="predicted"/>
<evidence type="ECO:0000256" key="10">
    <source>
        <dbReference type="ARBA" id="ARBA00023242"/>
    </source>
</evidence>
<evidence type="ECO:0000256" key="3">
    <source>
        <dbReference type="ARBA" id="ARBA00022763"/>
    </source>
</evidence>
<dbReference type="InterPro" id="IPR036465">
    <property type="entry name" value="vWFA_dom_sf"/>
</dbReference>
<feature type="non-terminal residue" evidence="12">
    <location>
        <position position="1"/>
    </location>
</feature>
<dbReference type="GO" id="GO:0000723">
    <property type="term" value="P:telomere maintenance"/>
    <property type="evidence" value="ECO:0007669"/>
    <property type="project" value="TreeGrafter"/>
</dbReference>
<keyword evidence="2" id="KW-0547">Nucleotide-binding</keyword>
<keyword evidence="10" id="KW-0539">Nucleus</keyword>
<keyword evidence="7" id="KW-0238">DNA-binding</keyword>
<evidence type="ECO:0000256" key="1">
    <source>
        <dbReference type="ARBA" id="ARBA00004123"/>
    </source>
</evidence>
<dbReference type="Pfam" id="PF00092">
    <property type="entry name" value="VWA"/>
    <property type="match status" value="1"/>
</dbReference>
<name>A0AAV5WS75_9BILA</name>
<dbReference type="SUPFAM" id="SSF100939">
    <property type="entry name" value="SPOC domain-like"/>
    <property type="match status" value="1"/>
</dbReference>
<dbReference type="FunFam" id="3.40.50.410:FF:000146">
    <property type="entry name" value="ATP-dependent DNA helicase II subunit 2"/>
    <property type="match status" value="1"/>
</dbReference>
<dbReference type="EMBL" id="BTSY01000006">
    <property type="protein sequence ID" value="GMT33103.1"/>
    <property type="molecule type" value="Genomic_DNA"/>
</dbReference>
<keyword evidence="6" id="KW-0067">ATP-binding</keyword>
<dbReference type="Gene3D" id="3.40.50.410">
    <property type="entry name" value="von Willebrand factor, type A domain"/>
    <property type="match status" value="1"/>
</dbReference>
<dbReference type="CDD" id="cd00594">
    <property type="entry name" value="KU"/>
    <property type="match status" value="1"/>
</dbReference>
<dbReference type="PANTHER" id="PTHR12604:SF4">
    <property type="entry name" value="X-RAY REPAIR CROSS-COMPLEMENTING PROTEIN 5"/>
    <property type="match status" value="1"/>
</dbReference>
<keyword evidence="3" id="KW-0227">DNA damage</keyword>
<keyword evidence="5" id="KW-0347">Helicase</keyword>
<comment type="caution">
    <text evidence="12">The sequence shown here is derived from an EMBL/GenBank/DDBJ whole genome shotgun (WGS) entry which is preliminary data.</text>
</comment>
<dbReference type="GO" id="GO:0006303">
    <property type="term" value="P:double-strand break repair via nonhomologous end joining"/>
    <property type="evidence" value="ECO:0007669"/>
    <property type="project" value="InterPro"/>
</dbReference>
<keyword evidence="13" id="KW-1185">Reference proteome</keyword>
<dbReference type="PROSITE" id="PS50234">
    <property type="entry name" value="VWFA"/>
    <property type="match status" value="1"/>
</dbReference>